<feature type="signal peptide" evidence="1">
    <location>
        <begin position="1"/>
        <end position="18"/>
    </location>
</feature>
<reference evidence="2 3" key="1">
    <citation type="submission" date="2018-06" db="EMBL/GenBank/DDBJ databases">
        <authorList>
            <consortium name="Pathogen Informatics"/>
            <person name="Doyle S."/>
        </authorList>
    </citation>
    <scope>NUCLEOTIDE SEQUENCE [LARGE SCALE GENOMIC DNA]</scope>
    <source>
        <strain evidence="2 3">NCTC10283</strain>
    </source>
</reference>
<dbReference type="STRING" id="1120980.GCA_000745955_02578"/>
<evidence type="ECO:0000313" key="3">
    <source>
        <dbReference type="Proteomes" id="UP000254209"/>
    </source>
</evidence>
<dbReference type="AlphaFoldDB" id="A0A376BMM8"/>
<accession>A0A376BMM8</accession>
<name>A0A376BMM8_9NEIS</name>
<proteinExistence type="predicted"/>
<organism evidence="2 3">
    <name type="scientific">Alysiella crassa</name>
    <dbReference type="NCBI Taxonomy" id="153491"/>
    <lineage>
        <taxon>Bacteria</taxon>
        <taxon>Pseudomonadati</taxon>
        <taxon>Pseudomonadota</taxon>
        <taxon>Betaproteobacteria</taxon>
        <taxon>Neisseriales</taxon>
        <taxon>Neisseriaceae</taxon>
        <taxon>Alysiella</taxon>
    </lineage>
</organism>
<protein>
    <recommendedName>
        <fullName evidence="4">Lipoprotein</fullName>
    </recommendedName>
</protein>
<evidence type="ECO:0008006" key="4">
    <source>
        <dbReference type="Google" id="ProtNLM"/>
    </source>
</evidence>
<sequence>MKTHLVLLSLTVLLSACALTPEQKAEQAHKQKLYEQNLQVSLASQCDKDTAELMRQQFNQPINWTEADKKAFQLKYIDKVSEPMFQACYKMAWQNYISQQRLRQMRDWYDDDWLWGRRGFYRHPFFW</sequence>
<keyword evidence="1" id="KW-0732">Signal</keyword>
<evidence type="ECO:0000313" key="2">
    <source>
        <dbReference type="EMBL" id="SSY70908.1"/>
    </source>
</evidence>
<feature type="chain" id="PRO_5016953381" description="Lipoprotein" evidence="1">
    <location>
        <begin position="19"/>
        <end position="127"/>
    </location>
</feature>
<dbReference type="EMBL" id="UFSO01000002">
    <property type="protein sequence ID" value="SSY70908.1"/>
    <property type="molecule type" value="Genomic_DNA"/>
</dbReference>
<dbReference type="PROSITE" id="PS51257">
    <property type="entry name" value="PROKAR_LIPOPROTEIN"/>
    <property type="match status" value="1"/>
</dbReference>
<dbReference type="Proteomes" id="UP000254209">
    <property type="component" value="Unassembled WGS sequence"/>
</dbReference>
<keyword evidence="3" id="KW-1185">Reference proteome</keyword>
<gene>
    <name evidence="2" type="ORF">NCTC10283_01029</name>
</gene>
<dbReference type="OrthoDB" id="8606465at2"/>
<evidence type="ECO:0000256" key="1">
    <source>
        <dbReference type="SAM" id="SignalP"/>
    </source>
</evidence>